<dbReference type="PANTHER" id="PTHR11839">
    <property type="entry name" value="UDP/ADP-SUGAR PYROPHOSPHATASE"/>
    <property type="match status" value="1"/>
</dbReference>
<comment type="caution">
    <text evidence="7">The sequence shown here is derived from an EMBL/GenBank/DDBJ whole genome shotgun (WGS) entry which is preliminary data.</text>
</comment>
<dbReference type="EMBL" id="BMKR01000008">
    <property type="protein sequence ID" value="GGF78475.1"/>
    <property type="molecule type" value="Genomic_DNA"/>
</dbReference>
<dbReference type="SUPFAM" id="SSF55811">
    <property type="entry name" value="Nudix"/>
    <property type="match status" value="1"/>
</dbReference>
<dbReference type="PROSITE" id="PS51462">
    <property type="entry name" value="NUDIX"/>
    <property type="match status" value="1"/>
</dbReference>
<evidence type="ECO:0000256" key="1">
    <source>
        <dbReference type="ARBA" id="ARBA00001946"/>
    </source>
</evidence>
<feature type="binding site" evidence="4">
    <location>
        <position position="100"/>
    </location>
    <ligand>
        <name>Mg(2+)</name>
        <dbReference type="ChEBI" id="CHEBI:18420"/>
        <label>2</label>
    </ligand>
</feature>
<keyword evidence="3" id="KW-0378">Hydrolase</keyword>
<evidence type="ECO:0000256" key="3">
    <source>
        <dbReference type="ARBA" id="ARBA00022801"/>
    </source>
</evidence>
<dbReference type="AlphaFoldDB" id="A0A917C9B5"/>
<comment type="cofactor">
    <cofactor evidence="1 4">
        <name>Mg(2+)</name>
        <dbReference type="ChEBI" id="CHEBI:18420"/>
    </cofactor>
</comment>
<feature type="domain" description="Nudix hydrolase" evidence="6">
    <location>
        <begin position="43"/>
        <end position="182"/>
    </location>
</feature>
<evidence type="ECO:0000256" key="2">
    <source>
        <dbReference type="ARBA" id="ARBA00011738"/>
    </source>
</evidence>
<dbReference type="RefSeq" id="WP_189025137.1">
    <property type="nucleotide sequence ID" value="NZ_BMKR01000008.1"/>
</dbReference>
<reference evidence="7" key="2">
    <citation type="submission" date="2020-09" db="EMBL/GenBank/DDBJ databases">
        <authorList>
            <person name="Sun Q."/>
            <person name="Zhou Y."/>
        </authorList>
    </citation>
    <scope>NUCLEOTIDE SEQUENCE</scope>
    <source>
        <strain evidence="7">CGMCC 1.16134</strain>
    </source>
</reference>
<dbReference type="Gene3D" id="3.90.79.10">
    <property type="entry name" value="Nucleoside Triphosphate Pyrophosphohydrolase"/>
    <property type="match status" value="1"/>
</dbReference>
<organism evidence="7 8">
    <name type="scientific">Paenibacillus albidus</name>
    <dbReference type="NCBI Taxonomy" id="2041023"/>
    <lineage>
        <taxon>Bacteria</taxon>
        <taxon>Bacillati</taxon>
        <taxon>Bacillota</taxon>
        <taxon>Bacilli</taxon>
        <taxon>Bacillales</taxon>
        <taxon>Paenibacillaceae</taxon>
        <taxon>Paenibacillus</taxon>
    </lineage>
</organism>
<keyword evidence="4" id="KW-0479">Metal-binding</keyword>
<dbReference type="GO" id="GO:0016818">
    <property type="term" value="F:hydrolase activity, acting on acid anhydrides, in phosphorus-containing anhydrides"/>
    <property type="evidence" value="ECO:0007669"/>
    <property type="project" value="InterPro"/>
</dbReference>
<dbReference type="InterPro" id="IPR000086">
    <property type="entry name" value="NUDIX_hydrolase_dom"/>
</dbReference>
<proteinExistence type="predicted"/>
<dbReference type="GO" id="GO:0006753">
    <property type="term" value="P:nucleoside phosphate metabolic process"/>
    <property type="evidence" value="ECO:0007669"/>
    <property type="project" value="TreeGrafter"/>
</dbReference>
<dbReference type="GO" id="GO:0046872">
    <property type="term" value="F:metal ion binding"/>
    <property type="evidence" value="ECO:0007669"/>
    <property type="project" value="UniProtKB-KW"/>
</dbReference>
<evidence type="ECO:0000313" key="7">
    <source>
        <dbReference type="EMBL" id="GGF78475.1"/>
    </source>
</evidence>
<dbReference type="GO" id="GO:0005829">
    <property type="term" value="C:cytosol"/>
    <property type="evidence" value="ECO:0007669"/>
    <property type="project" value="TreeGrafter"/>
</dbReference>
<dbReference type="Proteomes" id="UP000637643">
    <property type="component" value="Unassembled WGS sequence"/>
</dbReference>
<evidence type="ECO:0000259" key="6">
    <source>
        <dbReference type="PROSITE" id="PS51462"/>
    </source>
</evidence>
<sequence>MNKNVRIKKIDLLSDNWYTLRKYTLDYQRSDGTWEEQQREAYDRGNGAAILLYNRRKKTVVLTRQFRLPTYINGNETGMLIEACAGLLDQDSPESCIQRETEEETGYRLSQIQRIGEVYMSPGSVTEILHLFAAEYSEDMKTGRGGGLEEEQENIEVLEIPFAEAMKMLDTGEIKDAKTILLLQHAKLHDLLELRSAVPLHILIAGPYRSGTDNEPDRIAANLRAMNEAALQVYRLGHLPVLGEWYALPLLEMAGSTEIGDAVFNEIFHPSSTRLLAHCDAVLRIGGPSQGADEMVQTAKESGKPIFYTLQELPVVG</sequence>
<keyword evidence="4" id="KW-0460">Magnesium</keyword>
<accession>A0A917C9B5</accession>
<feature type="short sequence motif" description="Nudix box" evidence="5">
    <location>
        <begin position="86"/>
        <end position="107"/>
    </location>
</feature>
<evidence type="ECO:0000256" key="4">
    <source>
        <dbReference type="PIRSR" id="PIRSR604385-2"/>
    </source>
</evidence>
<dbReference type="InterPro" id="IPR015797">
    <property type="entry name" value="NUDIX_hydrolase-like_dom_sf"/>
</dbReference>
<evidence type="ECO:0000256" key="5">
    <source>
        <dbReference type="PIRSR" id="PIRSR604385-3"/>
    </source>
</evidence>
<feature type="binding site" evidence="4">
    <location>
        <position position="153"/>
    </location>
    <ligand>
        <name>Mg(2+)</name>
        <dbReference type="ChEBI" id="CHEBI:18420"/>
        <label>1</label>
    </ligand>
</feature>
<protein>
    <recommendedName>
        <fullName evidence="6">Nudix hydrolase domain-containing protein</fullName>
    </recommendedName>
</protein>
<dbReference type="NCBIfam" id="NF011585">
    <property type="entry name" value="PRK15009.1"/>
    <property type="match status" value="1"/>
</dbReference>
<gene>
    <name evidence="7" type="ORF">GCM10010912_24420</name>
</gene>
<dbReference type="InterPro" id="IPR004385">
    <property type="entry name" value="NDP_pyrophosphatase"/>
</dbReference>
<dbReference type="NCBIfam" id="TIGR00052">
    <property type="entry name" value="nudix-type nucleoside diphosphatase, YffH/AdpP family"/>
    <property type="match status" value="1"/>
</dbReference>
<dbReference type="GO" id="GO:0019693">
    <property type="term" value="P:ribose phosphate metabolic process"/>
    <property type="evidence" value="ECO:0007669"/>
    <property type="project" value="TreeGrafter"/>
</dbReference>
<feature type="binding site" evidence="4">
    <location>
        <position position="85"/>
    </location>
    <ligand>
        <name>Mg(2+)</name>
        <dbReference type="ChEBI" id="CHEBI:18420"/>
        <label>1</label>
    </ligand>
</feature>
<reference evidence="7" key="1">
    <citation type="journal article" date="2014" name="Int. J. Syst. Evol. Microbiol.">
        <title>Complete genome sequence of Corynebacterium casei LMG S-19264T (=DSM 44701T), isolated from a smear-ripened cheese.</title>
        <authorList>
            <consortium name="US DOE Joint Genome Institute (JGI-PGF)"/>
            <person name="Walter F."/>
            <person name="Albersmeier A."/>
            <person name="Kalinowski J."/>
            <person name="Ruckert C."/>
        </authorList>
    </citation>
    <scope>NUCLEOTIDE SEQUENCE</scope>
    <source>
        <strain evidence="7">CGMCC 1.16134</strain>
    </source>
</reference>
<dbReference type="Gene3D" id="3.40.50.10400">
    <property type="entry name" value="Hypothetical protein PA1492"/>
    <property type="match status" value="1"/>
</dbReference>
<dbReference type="PANTHER" id="PTHR11839:SF18">
    <property type="entry name" value="NUDIX HYDROLASE DOMAIN-CONTAINING PROTEIN"/>
    <property type="match status" value="1"/>
</dbReference>
<keyword evidence="8" id="KW-1185">Reference proteome</keyword>
<comment type="subunit">
    <text evidence="2">Homodimer.</text>
</comment>
<dbReference type="CDD" id="cd24157">
    <property type="entry name" value="NUDIX_GDPMK"/>
    <property type="match status" value="1"/>
</dbReference>
<dbReference type="Pfam" id="PF00293">
    <property type="entry name" value="NUDIX"/>
    <property type="match status" value="1"/>
</dbReference>
<evidence type="ECO:0000313" key="8">
    <source>
        <dbReference type="Proteomes" id="UP000637643"/>
    </source>
</evidence>
<name>A0A917C9B5_9BACL</name>
<feature type="binding site" evidence="4">
    <location>
        <position position="104"/>
    </location>
    <ligand>
        <name>Mg(2+)</name>
        <dbReference type="ChEBI" id="CHEBI:18420"/>
        <label>2</label>
    </ligand>
</feature>